<protein>
    <recommendedName>
        <fullName evidence="1">DUF58 domain-containing protein</fullName>
    </recommendedName>
</protein>
<dbReference type="RefSeq" id="WP_058021221.1">
    <property type="nucleotide sequence ID" value="NZ_CP013189.1"/>
</dbReference>
<dbReference type="EMBL" id="CP013189">
    <property type="protein sequence ID" value="ALO45703.1"/>
    <property type="molecule type" value="Genomic_DNA"/>
</dbReference>
<reference evidence="2 3" key="1">
    <citation type="submission" date="2015-11" db="EMBL/GenBank/DDBJ databases">
        <authorList>
            <person name="Zhang Y."/>
            <person name="Guo Z."/>
        </authorList>
    </citation>
    <scope>NUCLEOTIDE SEQUENCE [LARGE SCALE GENOMIC DNA]</scope>
    <source>
        <strain evidence="2 3">KCTC 32221</strain>
    </source>
</reference>
<dbReference type="PANTHER" id="PTHR33608:SF7">
    <property type="entry name" value="DUF58 DOMAIN-CONTAINING PROTEIN"/>
    <property type="match status" value="1"/>
</dbReference>
<dbReference type="KEGG" id="pspi:PS2015_1038"/>
<dbReference type="Proteomes" id="UP000065641">
    <property type="component" value="Chromosome"/>
</dbReference>
<dbReference type="OrthoDB" id="9812729at2"/>
<dbReference type="InterPro" id="IPR036465">
    <property type="entry name" value="vWFA_dom_sf"/>
</dbReference>
<evidence type="ECO:0000313" key="2">
    <source>
        <dbReference type="EMBL" id="ALO45703.1"/>
    </source>
</evidence>
<feature type="domain" description="DUF58" evidence="1">
    <location>
        <begin position="48"/>
        <end position="253"/>
    </location>
</feature>
<dbReference type="Pfam" id="PF01882">
    <property type="entry name" value="DUF58"/>
    <property type="match status" value="1"/>
</dbReference>
<proteinExistence type="predicted"/>
<evidence type="ECO:0000313" key="3">
    <source>
        <dbReference type="Proteomes" id="UP000065641"/>
    </source>
</evidence>
<accession>A0A0S2KBJ2</accession>
<dbReference type="STRING" id="1249552.PS2015_1038"/>
<gene>
    <name evidence="2" type="ORF">PS2015_1038</name>
</gene>
<sequence length="297" mass="33945">MAQSNNFIDPAVLATLDNLEMRARVIVEGFIAGLHKSPKRGFSVEFTDYRHYIRGDDMRHVDWKLYGRTDKLYIKQYEDETNVRCYILLDSSASMAYASANMSKLEYGRTLASALAYFIMRQKDAVGLITFDEKVRDYIPAKARQLHLLRILRSLNELQAGTTTDIVRPLTELAMSLNRKSLVILISDMLEDEQATIKALQQLRAMGNEVIVFHVLDDQELNFNFNESSEFIDMESAEKHITSPAAVRKAYLENLNNYLADCRKRCQSSGVDYCLLNTSQPLDKALASYLTRRTRSA</sequence>
<evidence type="ECO:0000259" key="1">
    <source>
        <dbReference type="Pfam" id="PF01882"/>
    </source>
</evidence>
<dbReference type="InterPro" id="IPR002881">
    <property type="entry name" value="DUF58"/>
</dbReference>
<name>A0A0S2KBJ2_9GAMM</name>
<dbReference type="Gene3D" id="3.40.50.410">
    <property type="entry name" value="von Willebrand factor, type A domain"/>
    <property type="match status" value="1"/>
</dbReference>
<dbReference type="SUPFAM" id="SSF53300">
    <property type="entry name" value="vWA-like"/>
    <property type="match status" value="1"/>
</dbReference>
<keyword evidence="3" id="KW-1185">Reference proteome</keyword>
<dbReference type="AlphaFoldDB" id="A0A0S2KBJ2"/>
<organism evidence="2 3">
    <name type="scientific">Pseudohongiella spirulinae</name>
    <dbReference type="NCBI Taxonomy" id="1249552"/>
    <lineage>
        <taxon>Bacteria</taxon>
        <taxon>Pseudomonadati</taxon>
        <taxon>Pseudomonadota</taxon>
        <taxon>Gammaproteobacteria</taxon>
        <taxon>Pseudomonadales</taxon>
        <taxon>Pseudohongiellaceae</taxon>
        <taxon>Pseudohongiella</taxon>
    </lineage>
</organism>
<dbReference type="PANTHER" id="PTHR33608">
    <property type="entry name" value="BLL2464 PROTEIN"/>
    <property type="match status" value="1"/>
</dbReference>